<dbReference type="SUPFAM" id="SSF54791">
    <property type="entry name" value="Eukaryotic type KH-domain (KH-domain type I)"/>
    <property type="match status" value="5"/>
</dbReference>
<evidence type="ECO:0000256" key="1">
    <source>
        <dbReference type="ARBA" id="ARBA00022737"/>
    </source>
</evidence>
<gene>
    <name evidence="5" type="ORF">Taro_031662</name>
</gene>
<feature type="domain" description="K Homology" evidence="4">
    <location>
        <begin position="401"/>
        <end position="479"/>
    </location>
</feature>
<feature type="region of interest" description="Disordered" evidence="3">
    <location>
        <begin position="268"/>
        <end position="298"/>
    </location>
</feature>
<keyword evidence="2" id="KW-0694">RNA-binding</keyword>
<feature type="domain" description="K Homology" evidence="4">
    <location>
        <begin position="302"/>
        <end position="375"/>
    </location>
</feature>
<evidence type="ECO:0000259" key="4">
    <source>
        <dbReference type="SMART" id="SM00322"/>
    </source>
</evidence>
<reference evidence="5" key="1">
    <citation type="submission" date="2017-07" db="EMBL/GenBank/DDBJ databases">
        <title>Taro Niue Genome Assembly and Annotation.</title>
        <authorList>
            <person name="Atibalentja N."/>
            <person name="Keating K."/>
            <person name="Fields C.J."/>
        </authorList>
    </citation>
    <scope>NUCLEOTIDE SEQUENCE</scope>
    <source>
        <strain evidence="5">Niue_2</strain>
        <tissue evidence="5">Leaf</tissue>
    </source>
</reference>
<dbReference type="InterPro" id="IPR004087">
    <property type="entry name" value="KH_dom"/>
</dbReference>
<dbReference type="AlphaFoldDB" id="A0A843VV85"/>
<dbReference type="Gene3D" id="3.30.1370.10">
    <property type="entry name" value="K Homology domain, type 1"/>
    <property type="match status" value="5"/>
</dbReference>
<proteinExistence type="predicted"/>
<evidence type="ECO:0000256" key="3">
    <source>
        <dbReference type="SAM" id="MobiDB-lite"/>
    </source>
</evidence>
<dbReference type="Pfam" id="PF00013">
    <property type="entry name" value="KH_1"/>
    <property type="match status" value="5"/>
</dbReference>
<accession>A0A843VV85</accession>
<dbReference type="PROSITE" id="PS50084">
    <property type="entry name" value="KH_TYPE_1"/>
    <property type="match status" value="5"/>
</dbReference>
<keyword evidence="6" id="KW-1185">Reference proteome</keyword>
<organism evidence="5 6">
    <name type="scientific">Colocasia esculenta</name>
    <name type="common">Wild taro</name>
    <name type="synonym">Arum esculentum</name>
    <dbReference type="NCBI Taxonomy" id="4460"/>
    <lineage>
        <taxon>Eukaryota</taxon>
        <taxon>Viridiplantae</taxon>
        <taxon>Streptophyta</taxon>
        <taxon>Embryophyta</taxon>
        <taxon>Tracheophyta</taxon>
        <taxon>Spermatophyta</taxon>
        <taxon>Magnoliopsida</taxon>
        <taxon>Liliopsida</taxon>
        <taxon>Araceae</taxon>
        <taxon>Aroideae</taxon>
        <taxon>Colocasieae</taxon>
        <taxon>Colocasia</taxon>
    </lineage>
</organism>
<sequence>MAPKQTPRREAKARAATKVFKNNQWNEGPSSAMILRREKETLLLLVLLPNVASLHLKAKGSLLCHQGWAQNTSPFTVCERDSEGRRDLNATVLHVAFLLSLLSDRRLHALHVSRTGRHADVSPRKATPSPVAFWSQRRCPGRKLWRFSGHFGGFGVRLACSRREDLAWSKGNARIVLFFAFFTKSAERRYSPFRSSVASFLIPTPHFRGAAHSLGGSSLLARALSLLAGGCRGFGISRFGIALSHARLLGSGKWQAFPLSSVYSGVMGETGKRPRNTTQKDNVDGKHQKKRPINRENPNDGELVVYRLLCPDNVIGSVIGKGGKVINSLRQETHAKIKVVDPFPGANERVITIYCYVKEKESMNVDEHDMEPLCPAQDALLRVHDAIVNALSNLGDSDKKWKQEARILVPASQTATIIGKAGATIKKLRSDTGANIKVNQKEPDDPTHSCAMSFDNFVSISGDEESVKKALFAVSAIMYKFSPKEEISLDTTVPELPPSIIIPSDIPVFPAGSIFPSADTIVGPPRSAHPVIGTTTNVSELHGYTDSVSGWPGYASAVPVVSAYSGPSRSEELVVRVLCPSDMIGRVIGKGGSSIKSVRQSSGARIDIDDKKNESEECVITVTSTEYMEDGKSGAVEAVLLLQGKINDEDDETVTVRLLVPSKVIGCLIGKNGSIVNDMRKKTKAKIYISKGEKPRCAGSDDELVEVQGEVSCVRDALAQIVLRLREDALKDRDGGQNAPPVDSFKSSGHPVPAVLPHTAVVAPPVAHIAYDQRAEAGYELGMLPSSSLYGYGSLQGGENGYGSLPSYTSKTYGGGLPSYIEMVVPANAVGKVMGKNGTNLVNIQKISGATVEIVESKTSRGERIARISGTSEQKRTAENVIQAFIMSS</sequence>
<evidence type="ECO:0000256" key="2">
    <source>
        <dbReference type="PROSITE-ProRule" id="PRU00117"/>
    </source>
</evidence>
<dbReference type="GO" id="GO:0003723">
    <property type="term" value="F:RNA binding"/>
    <property type="evidence" value="ECO:0007669"/>
    <property type="project" value="UniProtKB-UniRule"/>
</dbReference>
<feature type="domain" description="K Homology" evidence="4">
    <location>
        <begin position="652"/>
        <end position="726"/>
    </location>
</feature>
<dbReference type="SMART" id="SM00322">
    <property type="entry name" value="KH"/>
    <property type="match status" value="5"/>
</dbReference>
<dbReference type="InterPro" id="IPR004088">
    <property type="entry name" value="KH_dom_type_1"/>
</dbReference>
<feature type="domain" description="K Homology" evidence="4">
    <location>
        <begin position="817"/>
        <end position="887"/>
    </location>
</feature>
<keyword evidence="1" id="KW-0677">Repeat</keyword>
<feature type="domain" description="K Homology" evidence="4">
    <location>
        <begin position="571"/>
        <end position="647"/>
    </location>
</feature>
<dbReference type="InterPro" id="IPR036612">
    <property type="entry name" value="KH_dom_type_1_sf"/>
</dbReference>
<dbReference type="OrthoDB" id="752362at2759"/>
<dbReference type="Proteomes" id="UP000652761">
    <property type="component" value="Unassembled WGS sequence"/>
</dbReference>
<evidence type="ECO:0000313" key="5">
    <source>
        <dbReference type="EMBL" id="MQL98946.1"/>
    </source>
</evidence>
<comment type="caution">
    <text evidence="5">The sequence shown here is derived from an EMBL/GenBank/DDBJ whole genome shotgun (WGS) entry which is preliminary data.</text>
</comment>
<dbReference type="CDD" id="cd22459">
    <property type="entry name" value="KH-I_PEPPER_rpt1_like"/>
    <property type="match status" value="2"/>
</dbReference>
<dbReference type="EMBL" id="NMUH01002271">
    <property type="protein sequence ID" value="MQL98946.1"/>
    <property type="molecule type" value="Genomic_DNA"/>
</dbReference>
<evidence type="ECO:0000313" key="6">
    <source>
        <dbReference type="Proteomes" id="UP000652761"/>
    </source>
</evidence>
<protein>
    <recommendedName>
        <fullName evidence="4">K Homology domain-containing protein</fullName>
    </recommendedName>
</protein>
<dbReference type="CDD" id="cd22462">
    <property type="entry name" value="KH-I_HEN4_like_rpt5"/>
    <property type="match status" value="1"/>
</dbReference>
<dbReference type="PANTHER" id="PTHR10288">
    <property type="entry name" value="KH DOMAIN CONTAINING RNA BINDING PROTEIN"/>
    <property type="match status" value="1"/>
</dbReference>
<name>A0A843VV85_COLES</name>
<dbReference type="CDD" id="cd22460">
    <property type="entry name" value="KH-I_PEPPER_rpt2_like"/>
    <property type="match status" value="1"/>
</dbReference>